<dbReference type="InterPro" id="IPR033891">
    <property type="entry name" value="TTC38"/>
</dbReference>
<dbReference type="EMBL" id="PSNY01000003">
    <property type="protein sequence ID" value="PPE71047.1"/>
    <property type="molecule type" value="Genomic_DNA"/>
</dbReference>
<evidence type="ECO:0000256" key="2">
    <source>
        <dbReference type="ARBA" id="ARBA00019992"/>
    </source>
</evidence>
<evidence type="ECO:0000313" key="5">
    <source>
        <dbReference type="EMBL" id="PPE71047.1"/>
    </source>
</evidence>
<keyword evidence="6" id="KW-1185">Reference proteome</keyword>
<accession>A0A2S5T854</accession>
<evidence type="ECO:0000313" key="6">
    <source>
        <dbReference type="Proteomes" id="UP000239406"/>
    </source>
</evidence>
<sequence length="446" mass="49408">MSAPARDPRGVPVGTRSAEALRHAEQGLWRMVSFFGDPLPDLEAAAQADPHWMLPPVMQAGFLLSLTEAPLRAQAQPLLERALARREGAPPREQAHLDAVRLGWQGDWAGACARWDEILLEHPRDLLALLWAHLFDFHRGDAWQLRQRVARVLPQWDAADPLYPYVLGMRAFGLEESHHHAEAEAVGRRALEGGTPVTWAVHAVAHVMEMQGRVDEGAAWLAWHQPQWVDNGLAVHLWWHLGLFRLERLDTEGALRLYDTRCSGETVQIAFQRLDATALLWRLQLLGVDGGDRWTALAQGWDRSPEAAGWSAFNDLHVMLALAGSGDVDAAARWLDQVEQRTAAQALPQERQLAAATGLALLRGLLAYARGEDEAAWRLLYPLRPALQRLGGSHAQRDVVDQTLLAAAARGGLTSGGRALVHERQLAKPVTPLTRHWAGRLGVRLD</sequence>
<keyword evidence="4" id="KW-0802">TPR repeat</keyword>
<reference evidence="5 6" key="1">
    <citation type="submission" date="2018-02" db="EMBL/GenBank/DDBJ databases">
        <title>Reclassifiation of [Polyangium] brachysporum DSM 7029 as Guopingzhaonella breviflexa gen. nov., sp. nov., a member of the family Comamonadaceae.</title>
        <authorList>
            <person name="Tang B."/>
        </authorList>
    </citation>
    <scope>NUCLEOTIDE SEQUENCE [LARGE SCALE GENOMIC DNA]</scope>
    <source>
        <strain evidence="5 6">DSM 15344</strain>
    </source>
</reference>
<dbReference type="Proteomes" id="UP000239406">
    <property type="component" value="Unassembled WGS sequence"/>
</dbReference>
<dbReference type="CDD" id="cd05804">
    <property type="entry name" value="StaR_like"/>
    <property type="match status" value="1"/>
</dbReference>
<keyword evidence="3" id="KW-0677">Repeat</keyword>
<dbReference type="PANTHER" id="PTHR16263">
    <property type="entry name" value="TETRATRICOPEPTIDE REPEAT PROTEIN 38"/>
    <property type="match status" value="1"/>
</dbReference>
<dbReference type="Gene3D" id="1.25.40.10">
    <property type="entry name" value="Tetratricopeptide repeat domain"/>
    <property type="match status" value="1"/>
</dbReference>
<dbReference type="PANTHER" id="PTHR16263:SF4">
    <property type="entry name" value="TETRATRICOPEPTIDE REPEAT PROTEIN 38"/>
    <property type="match status" value="1"/>
</dbReference>
<organism evidence="5 6">
    <name type="scientific">Caldimonas thermodepolymerans</name>
    <dbReference type="NCBI Taxonomy" id="215580"/>
    <lineage>
        <taxon>Bacteria</taxon>
        <taxon>Pseudomonadati</taxon>
        <taxon>Pseudomonadota</taxon>
        <taxon>Betaproteobacteria</taxon>
        <taxon>Burkholderiales</taxon>
        <taxon>Sphaerotilaceae</taxon>
        <taxon>Caldimonas</taxon>
    </lineage>
</organism>
<comment type="similarity">
    <text evidence="1">Belongs to the TTC38 family.</text>
</comment>
<evidence type="ECO:0000256" key="3">
    <source>
        <dbReference type="ARBA" id="ARBA00022737"/>
    </source>
</evidence>
<dbReference type="AlphaFoldDB" id="A0A2S5T854"/>
<name>A0A2S5T854_9BURK</name>
<evidence type="ECO:0000256" key="1">
    <source>
        <dbReference type="ARBA" id="ARBA00005857"/>
    </source>
</evidence>
<dbReference type="InterPro" id="IPR011990">
    <property type="entry name" value="TPR-like_helical_dom_sf"/>
</dbReference>
<dbReference type="RefSeq" id="WP_104356308.1">
    <property type="nucleotide sequence ID" value="NZ_CP064338.1"/>
</dbReference>
<gene>
    <name evidence="5" type="ORF">C1702_03535</name>
</gene>
<proteinExistence type="inferred from homology"/>
<protein>
    <recommendedName>
        <fullName evidence="2">Tetratricopeptide repeat protein 38</fullName>
    </recommendedName>
</protein>
<evidence type="ECO:0000256" key="4">
    <source>
        <dbReference type="ARBA" id="ARBA00022803"/>
    </source>
</evidence>
<comment type="caution">
    <text evidence="5">The sequence shown here is derived from an EMBL/GenBank/DDBJ whole genome shotgun (WGS) entry which is preliminary data.</text>
</comment>